<protein>
    <submittedName>
        <fullName evidence="3">Methyltransferase type 11</fullName>
    </submittedName>
</protein>
<accession>B3EQ31</accession>
<dbReference type="PANTHER" id="PTHR44068:SF11">
    <property type="entry name" value="GERANYL DIPHOSPHATE 2-C-METHYLTRANSFERASE"/>
    <property type="match status" value="1"/>
</dbReference>
<evidence type="ECO:0000259" key="2">
    <source>
        <dbReference type="Pfam" id="PF08241"/>
    </source>
</evidence>
<dbReference type="AlphaFoldDB" id="B3EQ31"/>
<evidence type="ECO:0000256" key="1">
    <source>
        <dbReference type="ARBA" id="ARBA00022679"/>
    </source>
</evidence>
<dbReference type="OrthoDB" id="597202at2"/>
<dbReference type="HOGENOM" id="CLU_062440_1_0_10"/>
<dbReference type="InterPro" id="IPR050447">
    <property type="entry name" value="Erg6_SMT_methyltransf"/>
</dbReference>
<dbReference type="eggNOG" id="COG2226">
    <property type="taxonomic scope" value="Bacteria"/>
</dbReference>
<sequence>MSYIHSYSDSERQRLLEQADFLEKYLYPTISFGPDDSILEVGCGVGAQIRCMLRRFNPLRITGVDREPSRLDTALANLPDEVQMGTVELFAAEGHDLPFDNHTFDGAYVFFVFEHLTDPVPVIREIQRVLKPGGRFYCTEVVNQGVYVYPGTPAISAYWTAFNRLQSDLGGNPDTGLHLASACIDAGMTVSSFNPVPVMLDKRMTDTVERRHFLHMWERCLLSGAPALLERDMIEPDMPEKVSAGFEQLSNNPETIFQYDARQILAIKKPQQP</sequence>
<evidence type="ECO:0000313" key="3">
    <source>
        <dbReference type="EMBL" id="ACE03963.1"/>
    </source>
</evidence>
<dbReference type="InterPro" id="IPR013216">
    <property type="entry name" value="Methyltransf_11"/>
</dbReference>
<dbReference type="EMBL" id="CP001101">
    <property type="protein sequence ID" value="ACE03963.1"/>
    <property type="molecule type" value="Genomic_DNA"/>
</dbReference>
<reference evidence="3" key="1">
    <citation type="submission" date="2008-06" db="EMBL/GenBank/DDBJ databases">
        <title>Complete sequence of Chlorobium phaeobacteroides BS1.</title>
        <authorList>
            <consortium name="US DOE Joint Genome Institute"/>
            <person name="Lucas S."/>
            <person name="Copeland A."/>
            <person name="Lapidus A."/>
            <person name="Glavina del Rio T."/>
            <person name="Dalin E."/>
            <person name="Tice H."/>
            <person name="Bruce D."/>
            <person name="Goodwin L."/>
            <person name="Pitluck S."/>
            <person name="Schmutz J."/>
            <person name="Larimer F."/>
            <person name="Land M."/>
            <person name="Hauser L."/>
            <person name="Kyrpides N."/>
            <person name="Ovchinnikova G."/>
            <person name="Li T."/>
            <person name="Liu Z."/>
            <person name="Zhao F."/>
            <person name="Overmann J."/>
            <person name="Bryant D.A."/>
            <person name="Richardson P."/>
        </authorList>
    </citation>
    <scope>NUCLEOTIDE SEQUENCE [LARGE SCALE GENOMIC DNA]</scope>
    <source>
        <strain evidence="3">BS1</strain>
    </source>
</reference>
<keyword evidence="1 3" id="KW-0808">Transferase</keyword>
<dbReference type="PANTHER" id="PTHR44068">
    <property type="entry name" value="ZGC:194242"/>
    <property type="match status" value="1"/>
</dbReference>
<dbReference type="InterPro" id="IPR029063">
    <property type="entry name" value="SAM-dependent_MTases_sf"/>
</dbReference>
<dbReference type="KEGG" id="cpb:Cphamn1_1022"/>
<dbReference type="GO" id="GO:0032259">
    <property type="term" value="P:methylation"/>
    <property type="evidence" value="ECO:0007669"/>
    <property type="project" value="UniProtKB-KW"/>
</dbReference>
<dbReference type="Pfam" id="PF08241">
    <property type="entry name" value="Methyltransf_11"/>
    <property type="match status" value="1"/>
</dbReference>
<name>B3EQ31_CHLPB</name>
<dbReference type="CDD" id="cd02440">
    <property type="entry name" value="AdoMet_MTases"/>
    <property type="match status" value="1"/>
</dbReference>
<proteinExistence type="predicted"/>
<organism evidence="3">
    <name type="scientific">Chlorobium phaeobacteroides (strain BS1)</name>
    <dbReference type="NCBI Taxonomy" id="331678"/>
    <lineage>
        <taxon>Bacteria</taxon>
        <taxon>Pseudomonadati</taxon>
        <taxon>Chlorobiota</taxon>
        <taxon>Chlorobiia</taxon>
        <taxon>Chlorobiales</taxon>
        <taxon>Chlorobiaceae</taxon>
        <taxon>Chlorobium/Pelodictyon group</taxon>
        <taxon>Chlorobium</taxon>
    </lineage>
</organism>
<dbReference type="STRING" id="331678.Cphamn1_1022"/>
<dbReference type="SUPFAM" id="SSF53335">
    <property type="entry name" value="S-adenosyl-L-methionine-dependent methyltransferases"/>
    <property type="match status" value="1"/>
</dbReference>
<gene>
    <name evidence="3" type="ordered locus">Cphamn1_1022</name>
</gene>
<dbReference type="Gene3D" id="3.40.50.150">
    <property type="entry name" value="Vaccinia Virus protein VP39"/>
    <property type="match status" value="1"/>
</dbReference>
<dbReference type="GO" id="GO:0008757">
    <property type="term" value="F:S-adenosylmethionine-dependent methyltransferase activity"/>
    <property type="evidence" value="ECO:0007669"/>
    <property type="project" value="InterPro"/>
</dbReference>
<keyword evidence="3" id="KW-0489">Methyltransferase</keyword>
<feature type="domain" description="Methyltransferase type 11" evidence="2">
    <location>
        <begin position="39"/>
        <end position="138"/>
    </location>
</feature>